<dbReference type="GO" id="GO:0015421">
    <property type="term" value="F:ABC-type oligopeptide transporter activity"/>
    <property type="evidence" value="ECO:0007669"/>
    <property type="project" value="TreeGrafter"/>
</dbReference>
<keyword evidence="6" id="KW-0547">Nucleotide-binding</keyword>
<name>A0A167CY34_9ASCO</name>
<dbReference type="KEGG" id="slb:AWJ20_493"/>
<evidence type="ECO:0000256" key="6">
    <source>
        <dbReference type="ARBA" id="ARBA00022741"/>
    </source>
</evidence>
<dbReference type="PROSITE" id="PS50929">
    <property type="entry name" value="ABC_TM1F"/>
    <property type="match status" value="2"/>
</dbReference>
<dbReference type="PROSITE" id="PS50893">
    <property type="entry name" value="ABC_TRANSPORTER_2"/>
    <property type="match status" value="2"/>
</dbReference>
<feature type="transmembrane region" description="Helical" evidence="11">
    <location>
        <begin position="888"/>
        <end position="909"/>
    </location>
</feature>
<dbReference type="InterPro" id="IPR003593">
    <property type="entry name" value="AAA+_ATPase"/>
</dbReference>
<feature type="transmembrane region" description="Helical" evidence="11">
    <location>
        <begin position="351"/>
        <end position="369"/>
    </location>
</feature>
<gene>
    <name evidence="14" type="primary">STE6</name>
    <name evidence="14" type="ORF">AWJ20_493</name>
</gene>
<feature type="compositionally biased region" description="Polar residues" evidence="10">
    <location>
        <begin position="8"/>
        <end position="20"/>
    </location>
</feature>
<dbReference type="SUPFAM" id="SSF52540">
    <property type="entry name" value="P-loop containing nucleoside triphosphate hydrolases"/>
    <property type="match status" value="2"/>
</dbReference>
<feature type="transmembrane region" description="Helical" evidence="11">
    <location>
        <begin position="239"/>
        <end position="261"/>
    </location>
</feature>
<dbReference type="Gene3D" id="1.20.1560.10">
    <property type="entry name" value="ABC transporter type 1, transmembrane domain"/>
    <property type="match status" value="1"/>
</dbReference>
<feature type="domain" description="ABC transmembrane type-1" evidence="13">
    <location>
        <begin position="94"/>
        <end position="380"/>
    </location>
</feature>
<feature type="transmembrane region" description="Helical" evidence="11">
    <location>
        <begin position="787"/>
        <end position="810"/>
    </location>
</feature>
<feature type="compositionally biased region" description="Basic and acidic residues" evidence="10">
    <location>
        <begin position="33"/>
        <end position="48"/>
    </location>
</feature>
<feature type="region of interest" description="Disordered" evidence="10">
    <location>
        <begin position="1"/>
        <end position="49"/>
    </location>
</feature>
<feature type="transmembrane region" description="Helical" evidence="11">
    <location>
        <begin position="1001"/>
        <end position="1024"/>
    </location>
</feature>
<keyword evidence="8 11" id="KW-1133">Transmembrane helix</keyword>
<dbReference type="PANTHER" id="PTHR43394:SF27">
    <property type="entry name" value="ATP-DEPENDENT TRANSLOCASE ABCB1-LIKE"/>
    <property type="match status" value="1"/>
</dbReference>
<dbReference type="GO" id="GO:0005524">
    <property type="term" value="F:ATP binding"/>
    <property type="evidence" value="ECO:0007669"/>
    <property type="project" value="UniProtKB-KW"/>
</dbReference>
<dbReference type="CDD" id="cd03249">
    <property type="entry name" value="ABC_MTABC3_MDL1_MDL2"/>
    <property type="match status" value="2"/>
</dbReference>
<evidence type="ECO:0000256" key="1">
    <source>
        <dbReference type="ARBA" id="ARBA00004141"/>
    </source>
</evidence>
<dbReference type="Pfam" id="PF00005">
    <property type="entry name" value="ABC_tran"/>
    <property type="match status" value="2"/>
</dbReference>
<dbReference type="GO" id="GO:0005743">
    <property type="term" value="C:mitochondrial inner membrane"/>
    <property type="evidence" value="ECO:0007669"/>
    <property type="project" value="TreeGrafter"/>
</dbReference>
<dbReference type="InterPro" id="IPR027417">
    <property type="entry name" value="P-loop_NTPase"/>
</dbReference>
<dbReference type="InterPro" id="IPR039421">
    <property type="entry name" value="Type_1_exporter"/>
</dbReference>
<dbReference type="Proteomes" id="UP000189580">
    <property type="component" value="Chromosome a"/>
</dbReference>
<feature type="domain" description="ABC transporter" evidence="12">
    <location>
        <begin position="416"/>
        <end position="661"/>
    </location>
</feature>
<dbReference type="PANTHER" id="PTHR43394">
    <property type="entry name" value="ATP-DEPENDENT PERMEASE MDL1, MITOCHONDRIAL"/>
    <property type="match status" value="1"/>
</dbReference>
<dbReference type="SUPFAM" id="SSF90123">
    <property type="entry name" value="ABC transporter transmembrane region"/>
    <property type="match status" value="2"/>
</dbReference>
<keyword evidence="9 11" id="KW-0472">Membrane</keyword>
<evidence type="ECO:0000256" key="5">
    <source>
        <dbReference type="ARBA" id="ARBA00022692"/>
    </source>
</evidence>
<accession>A0A167CY34</accession>
<feature type="transmembrane region" description="Helical" evidence="11">
    <location>
        <begin position="139"/>
        <end position="161"/>
    </location>
</feature>
<dbReference type="InterPro" id="IPR011527">
    <property type="entry name" value="ABC1_TM_dom"/>
</dbReference>
<dbReference type="GO" id="GO:0090374">
    <property type="term" value="P:oligopeptide export from mitochondrion"/>
    <property type="evidence" value="ECO:0007669"/>
    <property type="project" value="TreeGrafter"/>
</dbReference>
<organism evidence="14 15">
    <name type="scientific">Sugiyamaella lignohabitans</name>
    <dbReference type="NCBI Taxonomy" id="796027"/>
    <lineage>
        <taxon>Eukaryota</taxon>
        <taxon>Fungi</taxon>
        <taxon>Dikarya</taxon>
        <taxon>Ascomycota</taxon>
        <taxon>Saccharomycotina</taxon>
        <taxon>Dipodascomycetes</taxon>
        <taxon>Dipodascales</taxon>
        <taxon>Trichomonascaceae</taxon>
        <taxon>Sugiyamaella</taxon>
    </lineage>
</organism>
<dbReference type="Pfam" id="PF00664">
    <property type="entry name" value="ABC_membrane"/>
    <property type="match status" value="2"/>
</dbReference>
<dbReference type="OrthoDB" id="6500128at2759"/>
<feature type="transmembrane region" description="Helical" evidence="11">
    <location>
        <begin position="865"/>
        <end position="882"/>
    </location>
</feature>
<feature type="transmembrane region" description="Helical" evidence="11">
    <location>
        <begin position="319"/>
        <end position="339"/>
    </location>
</feature>
<feature type="transmembrane region" description="Helical" evidence="11">
    <location>
        <begin position="214"/>
        <end position="233"/>
    </location>
</feature>
<keyword evidence="15" id="KW-1185">Reference proteome</keyword>
<evidence type="ECO:0000256" key="3">
    <source>
        <dbReference type="ARBA" id="ARBA00022448"/>
    </source>
</evidence>
<proteinExistence type="inferred from homology"/>
<dbReference type="Gene3D" id="3.40.50.300">
    <property type="entry name" value="P-loop containing nucleotide triphosphate hydrolases"/>
    <property type="match status" value="2"/>
</dbReference>
<dbReference type="FunFam" id="3.40.50.300:FF:000302">
    <property type="entry name" value="ATP-binding cassette subfamily B member 5"/>
    <property type="match status" value="1"/>
</dbReference>
<feature type="transmembrane region" description="Helical" evidence="11">
    <location>
        <begin position="968"/>
        <end position="989"/>
    </location>
</feature>
<dbReference type="CDD" id="cd18578">
    <property type="entry name" value="ABC_6TM_Pgp_ABCB1_D2_like"/>
    <property type="match status" value="1"/>
</dbReference>
<dbReference type="FunFam" id="1.20.1560.10:FF:000102">
    <property type="entry name" value="ABC multidrug transporter Mdr1"/>
    <property type="match status" value="1"/>
</dbReference>
<keyword evidence="5 11" id="KW-0812">Transmembrane</keyword>
<feature type="transmembrane region" description="Helical" evidence="11">
    <location>
        <begin position="738"/>
        <end position="761"/>
    </location>
</feature>
<keyword evidence="3" id="KW-0813">Transport</keyword>
<evidence type="ECO:0000256" key="10">
    <source>
        <dbReference type="SAM" id="MobiDB-lite"/>
    </source>
</evidence>
<keyword evidence="4" id="KW-1003">Cell membrane</keyword>
<comment type="subcellular location">
    <subcellularLocation>
        <location evidence="1">Membrane</location>
        <topology evidence="1">Multi-pass membrane protein</topology>
    </subcellularLocation>
</comment>
<evidence type="ECO:0000256" key="11">
    <source>
        <dbReference type="SAM" id="Phobius"/>
    </source>
</evidence>
<dbReference type="InterPro" id="IPR017871">
    <property type="entry name" value="ABC_transporter-like_CS"/>
</dbReference>
<evidence type="ECO:0000313" key="15">
    <source>
        <dbReference type="Proteomes" id="UP000189580"/>
    </source>
</evidence>
<evidence type="ECO:0000313" key="14">
    <source>
        <dbReference type="EMBL" id="ANB12244.1"/>
    </source>
</evidence>
<evidence type="ECO:0000256" key="8">
    <source>
        <dbReference type="ARBA" id="ARBA00022989"/>
    </source>
</evidence>
<dbReference type="RefSeq" id="XP_018734721.1">
    <property type="nucleotide sequence ID" value="XM_018882035.1"/>
</dbReference>
<reference evidence="14 15" key="1">
    <citation type="submission" date="2016-02" db="EMBL/GenBank/DDBJ databases">
        <title>Complete genome sequence and transcriptome regulation of the pentose utilising yeast Sugiyamaella lignohabitans.</title>
        <authorList>
            <person name="Bellasio M."/>
            <person name="Peymann A."/>
            <person name="Valli M."/>
            <person name="Sipitzky M."/>
            <person name="Graf A."/>
            <person name="Sauer M."/>
            <person name="Marx H."/>
            <person name="Mattanovich D."/>
        </authorList>
    </citation>
    <scope>NUCLEOTIDE SEQUENCE [LARGE SCALE GENOMIC DNA]</scope>
    <source>
        <strain evidence="14 15">CBS 10342</strain>
    </source>
</reference>
<dbReference type="GO" id="GO:0016887">
    <property type="term" value="F:ATP hydrolysis activity"/>
    <property type="evidence" value="ECO:0007669"/>
    <property type="project" value="InterPro"/>
</dbReference>
<sequence>MAAEDEITSTASNELGSQENKAGKSWFGRKKKEKSDVTKKKTVEKETDPFQNYSEEDAKVLRDQVQLPTPSVSLRTLHRYANKKDVVILTIGYICSVISGAALPMFTLVFGNLTQEFSSFFTSTNADPNKFQAAINHNALYFLYLGIGIIVFSFLDTYIHVDRGEVLTARIRQQYLKAILRQNIAYFDKLGSGEVTTRITNNTNSIQEGISQKAGMIVSGLSTFIAALVIGFVRSWRLAVILLSVVAAISISMATGSVFIVKYSTKSSAAYGKGATVAEEAISSIRNTIAFGAQKRLVEKFDSHLRETMKFGIFKDRSLTALVAWLWSVIYFTYALAFWQGSRFIASGEMNVGSVVTVIMSMMIGAFQLGQIAPSLQAVTVALSSAKTVFEAIDRVPVIDSDSNEGDIIENIQGHIELKDVRFVYPSRPDVEVLHSLDLEVKPGQTVALVGMSGSGKSTIIGLLERFYQPLSGSVKIDGRDISELNLKWLRQQISLVSQEPTLFAVSIYENICYGLIGSPFENAPEEKKRELVVEACKFSNAWEFIQNLTDGLDTNVGDRGFLLSGGQKQRIAIARAIISNPKILLLDEATSALDTKSEGVVQEALDRASKDRTTIVIAHRLSTIKDADKIVVMSQGDVVEQGSHQELLSKQGVYYELVQAQSISMHIEHLDEPVAELLPIPVKQEPEPVVKDLDDIEISESLSSIPAVTEDSNVEVKRNVFQLIGLILRFNNDEKKFMILGAVAAMFTGFGYPSLSILFAKLTQALMVTPEHYGTMRHKVNVYTGYYFMVGVLMFCLYLVMVGCLSYSAQKLVRTIRLRVFRQYLRMDVEFFDRDENSAGSLTATLAKDAQAVEGFGGATLGQILQSFVTLFGGIIVSIAFNWRLGLVVTACVPVLVGCGFTTVYVMLQLQERAKKVYEKSSSYACESISAVRTVASLTREDGVWRTYADSVEGQVRRSRADIVRSSLLLALSQGLTPWVMGLGFWYGTTLLKTYSITSFQFYVSFSSVVFGAQAAGSIFSYAPDMGKARHATNNIFKILDVTPKIDTWSSDGETLDVDTVKGNVEFQNIYFRYPTRPHVPVLQGLNLKIGTGQYVALVGASGCGKSTTINLIERFYSPLSGRVLLDGHDISSLNINAYRNHIALVQQEPILYSGSIRENIMLGIMDGQNATEEDMYAAARKANIHDFIMSLPDGYETFAGAKGTLLSGGQKQRIAIARALIRNPKVLLLDEATSALDSESEKIVQQALDEAAKGRTTIAVAHRLSTIQKADIIYVFDEGKILESGSHQQLLANRSKYYELVQMQSLHQ</sequence>
<dbReference type="GeneID" id="30037115"/>
<dbReference type="EMBL" id="CP014501">
    <property type="protein sequence ID" value="ANB12244.1"/>
    <property type="molecule type" value="Genomic_DNA"/>
</dbReference>
<keyword evidence="7 14" id="KW-0067">ATP-binding</keyword>
<evidence type="ECO:0000256" key="7">
    <source>
        <dbReference type="ARBA" id="ARBA00022840"/>
    </source>
</evidence>
<evidence type="ECO:0000259" key="13">
    <source>
        <dbReference type="PROSITE" id="PS50929"/>
    </source>
</evidence>
<evidence type="ECO:0000259" key="12">
    <source>
        <dbReference type="PROSITE" id="PS50893"/>
    </source>
</evidence>
<dbReference type="FunFam" id="3.40.50.300:FF:000251">
    <property type="entry name" value="ABC transporter B family member 19"/>
    <property type="match status" value="1"/>
</dbReference>
<feature type="transmembrane region" description="Helical" evidence="11">
    <location>
        <begin position="86"/>
        <end position="110"/>
    </location>
</feature>
<protein>
    <submittedName>
        <fullName evidence="14">ATP-binding cassette alpha-factor transporter STE6</fullName>
    </submittedName>
</protein>
<dbReference type="InterPro" id="IPR036640">
    <property type="entry name" value="ABC1_TM_sf"/>
</dbReference>
<dbReference type="PROSITE" id="PS00211">
    <property type="entry name" value="ABC_TRANSPORTER_1"/>
    <property type="match status" value="2"/>
</dbReference>
<dbReference type="CDD" id="cd18577">
    <property type="entry name" value="ABC_6TM_Pgp_ABCB1_D1_like"/>
    <property type="match status" value="1"/>
</dbReference>
<comment type="similarity">
    <text evidence="2">Belongs to the ABC transporter superfamily. ABCB family. Multidrug resistance exporter (TC 3.A.1.201) subfamily.</text>
</comment>
<evidence type="ECO:0000256" key="9">
    <source>
        <dbReference type="ARBA" id="ARBA00023136"/>
    </source>
</evidence>
<feature type="domain" description="ABC transmembrane type-1" evidence="13">
    <location>
        <begin position="740"/>
        <end position="1029"/>
    </location>
</feature>
<feature type="domain" description="ABC transporter" evidence="12">
    <location>
        <begin position="1066"/>
        <end position="1305"/>
    </location>
</feature>
<evidence type="ECO:0000256" key="2">
    <source>
        <dbReference type="ARBA" id="ARBA00007577"/>
    </source>
</evidence>
<evidence type="ECO:0000256" key="4">
    <source>
        <dbReference type="ARBA" id="ARBA00022475"/>
    </source>
</evidence>
<dbReference type="SMART" id="SM00382">
    <property type="entry name" value="AAA"/>
    <property type="match status" value="2"/>
</dbReference>
<dbReference type="InterPro" id="IPR003439">
    <property type="entry name" value="ABC_transporter-like_ATP-bd"/>
</dbReference>